<comment type="subcellular location">
    <subcellularLocation>
        <location evidence="1">Cell membrane</location>
        <topology evidence="1">Multi-pass membrane protein</topology>
    </subcellularLocation>
</comment>
<dbReference type="InterPro" id="IPR038377">
    <property type="entry name" value="Na/Glc_symporter_sf"/>
</dbReference>
<dbReference type="Proteomes" id="UP001190700">
    <property type="component" value="Unassembled WGS sequence"/>
</dbReference>
<evidence type="ECO:0000256" key="9">
    <source>
        <dbReference type="ARBA" id="ARBA00023065"/>
    </source>
</evidence>
<feature type="transmembrane region" description="Helical" evidence="13">
    <location>
        <begin position="388"/>
        <end position="410"/>
    </location>
</feature>
<keyword evidence="15" id="KW-1185">Reference proteome</keyword>
<evidence type="ECO:0000256" key="13">
    <source>
        <dbReference type="SAM" id="Phobius"/>
    </source>
</evidence>
<keyword evidence="5 13" id="KW-0812">Transmembrane</keyword>
<comment type="caution">
    <text evidence="14">The sequence shown here is derived from an EMBL/GenBank/DDBJ whole genome shotgun (WGS) entry which is preliminary data.</text>
</comment>
<protein>
    <recommendedName>
        <fullName evidence="16">Sodium/solute symporter</fullName>
    </recommendedName>
</protein>
<evidence type="ECO:0000256" key="1">
    <source>
        <dbReference type="ARBA" id="ARBA00004651"/>
    </source>
</evidence>
<sequence>MAGDRTGLYVLMGVYNVAIFSVAVYSYLSNTAQVARGNSFVKTHFAAGKDFKAGVLFLTTFSTVFSGYTVVSVPDEASGSGFTSVRWIGAIILVCASILVVYPRLRPVSTDRGYFSPAQFITDRFHSRMLSVLCAVTLVIPQVIYIVVQVFSLRTTVDAVTEGEIDGRYAAIIFSVLILFYEMIGGLRSVALTDSIQSVVMLIAFVVTPFLILHLYGGFEGTVPEDCDQKFIDDAGNDRGCVAYENPRLLTYPSEDSATSMLSFLLLFISFPLNPHMLQRCYSSNSDEGLRLTATGLLSVCFLAMVPGILLGMVKAAVDPDVPGSTFGVVMSRLLEEGDFAYVVASVGMTSAIAAIMSTADSALIGVSNTLSVEVFKDLMSPHAEERMVVLAGKCVSTMTIIVALVWGTTDPNLDTGIMANWQNGLLIQAVPTFLGGLFWEEASSRSLIIGILTGWTTVVLVEFGYADKGTDTIMSSGVWGCLSNTAVFLFLQFFLDPEYLDDSKRKYDVPEARVTKQFGESRLTVAHINKIMGIGVRTTEPVTQPLGQAALLVMLIFGGVRGCILLEHARSIGGIPFIAYALVEVYDVKVVIVASWRGLTRYQCRRS</sequence>
<evidence type="ECO:0008006" key="16">
    <source>
        <dbReference type="Google" id="ProtNLM"/>
    </source>
</evidence>
<dbReference type="InterPro" id="IPR001734">
    <property type="entry name" value="Na/solute_symporter"/>
</dbReference>
<keyword evidence="10 13" id="KW-0472">Membrane</keyword>
<feature type="transmembrane region" description="Helical" evidence="13">
    <location>
        <begin position="168"/>
        <end position="187"/>
    </location>
</feature>
<evidence type="ECO:0000313" key="14">
    <source>
        <dbReference type="EMBL" id="KAK3287199.1"/>
    </source>
</evidence>
<feature type="transmembrane region" description="Helical" evidence="13">
    <location>
        <begin position="129"/>
        <end position="148"/>
    </location>
</feature>
<dbReference type="PANTHER" id="PTHR48086:SF3">
    <property type="entry name" value="SODIUM_PROLINE SYMPORTER"/>
    <property type="match status" value="1"/>
</dbReference>
<evidence type="ECO:0000256" key="6">
    <source>
        <dbReference type="ARBA" id="ARBA00022847"/>
    </source>
</evidence>
<dbReference type="GO" id="GO:0015293">
    <property type="term" value="F:symporter activity"/>
    <property type="evidence" value="ECO:0007669"/>
    <property type="project" value="UniProtKB-KW"/>
</dbReference>
<dbReference type="EMBL" id="LGRX02000965">
    <property type="protein sequence ID" value="KAK3287199.1"/>
    <property type="molecule type" value="Genomic_DNA"/>
</dbReference>
<dbReference type="Gene3D" id="1.20.1730.10">
    <property type="entry name" value="Sodium/glucose cotransporter"/>
    <property type="match status" value="1"/>
</dbReference>
<feature type="transmembrane region" description="Helical" evidence="13">
    <location>
        <begin position="199"/>
        <end position="216"/>
    </location>
</feature>
<dbReference type="GO" id="GO:0006814">
    <property type="term" value="P:sodium ion transport"/>
    <property type="evidence" value="ECO:0007669"/>
    <property type="project" value="UniProtKB-KW"/>
</dbReference>
<evidence type="ECO:0000256" key="10">
    <source>
        <dbReference type="ARBA" id="ARBA00023136"/>
    </source>
</evidence>
<feature type="transmembrane region" description="Helical" evidence="13">
    <location>
        <begin position="258"/>
        <end position="278"/>
    </location>
</feature>
<feature type="transmembrane region" description="Helical" evidence="13">
    <location>
        <begin position="85"/>
        <end position="102"/>
    </location>
</feature>
<dbReference type="PANTHER" id="PTHR48086">
    <property type="entry name" value="SODIUM/PROLINE SYMPORTER-RELATED"/>
    <property type="match status" value="1"/>
</dbReference>
<feature type="transmembrane region" description="Helical" evidence="13">
    <location>
        <begin position="53"/>
        <end position="73"/>
    </location>
</feature>
<evidence type="ECO:0000256" key="8">
    <source>
        <dbReference type="ARBA" id="ARBA00023053"/>
    </source>
</evidence>
<keyword evidence="6" id="KW-0769">Symport</keyword>
<dbReference type="CDD" id="cd10322">
    <property type="entry name" value="SLC5sbd"/>
    <property type="match status" value="1"/>
</dbReference>
<accession>A0AAE0GZH1</accession>
<dbReference type="PROSITE" id="PS50283">
    <property type="entry name" value="NA_SOLUT_SYMP_3"/>
    <property type="match status" value="1"/>
</dbReference>
<feature type="transmembrane region" description="Helical" evidence="13">
    <location>
        <begin position="447"/>
        <end position="466"/>
    </location>
</feature>
<dbReference type="InterPro" id="IPR050277">
    <property type="entry name" value="Sodium:Solute_Symporter"/>
</dbReference>
<feature type="transmembrane region" description="Helical" evidence="13">
    <location>
        <begin position="6"/>
        <end position="28"/>
    </location>
</feature>
<dbReference type="Pfam" id="PF00474">
    <property type="entry name" value="SSF"/>
    <property type="match status" value="1"/>
</dbReference>
<evidence type="ECO:0000256" key="3">
    <source>
        <dbReference type="ARBA" id="ARBA00022448"/>
    </source>
</evidence>
<keyword evidence="9" id="KW-0406">Ion transport</keyword>
<keyword evidence="11" id="KW-0739">Sodium transport</keyword>
<evidence type="ECO:0000256" key="5">
    <source>
        <dbReference type="ARBA" id="ARBA00022692"/>
    </source>
</evidence>
<organism evidence="14 15">
    <name type="scientific">Cymbomonas tetramitiformis</name>
    <dbReference type="NCBI Taxonomy" id="36881"/>
    <lineage>
        <taxon>Eukaryota</taxon>
        <taxon>Viridiplantae</taxon>
        <taxon>Chlorophyta</taxon>
        <taxon>Pyramimonadophyceae</taxon>
        <taxon>Pyramimonadales</taxon>
        <taxon>Pyramimonadaceae</taxon>
        <taxon>Cymbomonas</taxon>
    </lineage>
</organism>
<dbReference type="GO" id="GO:0005886">
    <property type="term" value="C:plasma membrane"/>
    <property type="evidence" value="ECO:0007669"/>
    <property type="project" value="UniProtKB-SubCell"/>
</dbReference>
<keyword evidence="3" id="KW-0813">Transport</keyword>
<keyword evidence="7 13" id="KW-1133">Transmembrane helix</keyword>
<proteinExistence type="inferred from homology"/>
<evidence type="ECO:0000256" key="11">
    <source>
        <dbReference type="ARBA" id="ARBA00023201"/>
    </source>
</evidence>
<keyword evidence="8" id="KW-0915">Sodium</keyword>
<feature type="transmembrane region" description="Helical" evidence="13">
    <location>
        <begin position="290"/>
        <end position="314"/>
    </location>
</feature>
<comment type="similarity">
    <text evidence="2 12">Belongs to the sodium:solute symporter (SSF) (TC 2.A.21) family.</text>
</comment>
<name>A0AAE0GZH1_9CHLO</name>
<evidence type="ECO:0000256" key="2">
    <source>
        <dbReference type="ARBA" id="ARBA00006434"/>
    </source>
</evidence>
<keyword evidence="4" id="KW-1003">Cell membrane</keyword>
<feature type="transmembrane region" description="Helical" evidence="13">
    <location>
        <begin position="478"/>
        <end position="496"/>
    </location>
</feature>
<evidence type="ECO:0000256" key="4">
    <source>
        <dbReference type="ARBA" id="ARBA00022475"/>
    </source>
</evidence>
<reference evidence="14 15" key="1">
    <citation type="journal article" date="2015" name="Genome Biol. Evol.">
        <title>Comparative Genomics of a Bacterivorous Green Alga Reveals Evolutionary Causalities and Consequences of Phago-Mixotrophic Mode of Nutrition.</title>
        <authorList>
            <person name="Burns J.A."/>
            <person name="Paasch A."/>
            <person name="Narechania A."/>
            <person name="Kim E."/>
        </authorList>
    </citation>
    <scope>NUCLEOTIDE SEQUENCE [LARGE SCALE GENOMIC DNA]</scope>
    <source>
        <strain evidence="14 15">PLY_AMNH</strain>
    </source>
</reference>
<evidence type="ECO:0000256" key="12">
    <source>
        <dbReference type="RuleBase" id="RU362091"/>
    </source>
</evidence>
<gene>
    <name evidence="14" type="ORF">CYMTET_5279</name>
</gene>
<dbReference type="AlphaFoldDB" id="A0AAE0GZH1"/>
<evidence type="ECO:0000313" key="15">
    <source>
        <dbReference type="Proteomes" id="UP001190700"/>
    </source>
</evidence>
<feature type="transmembrane region" description="Helical" evidence="13">
    <location>
        <begin position="340"/>
        <end position="367"/>
    </location>
</feature>
<evidence type="ECO:0000256" key="7">
    <source>
        <dbReference type="ARBA" id="ARBA00022989"/>
    </source>
</evidence>